<comment type="caution">
    <text evidence="4">The sequence shown here is derived from an EMBL/GenBank/DDBJ whole genome shotgun (WGS) entry which is preliminary data.</text>
</comment>
<feature type="region of interest" description="Disordered" evidence="1">
    <location>
        <begin position="104"/>
        <end position="126"/>
    </location>
</feature>
<keyword evidence="5" id="KW-1185">Reference proteome</keyword>
<sequence length="301" mass="31897">MCCAAYVFVTDFWQFMAVTLCAVACARPGLPVLQALVAVPCRSARSAPRLLAVVNVVRNCGLGIGAMAAGVALTDDIPAAHRVTLVTIGLASSAVRYSCCGCPNSPRRRPRRQPRRPGGRGAAEWSDTSRMLPDARYLTLTGLNFLLFSFDTRLLVVVLQIPVSELATGRRRTTRMLTWTGAMPAVSSLCFAASGSLAGGPARAWLTAALVTLSLAELTANSAVWGLSIALAPEERRGCCLAVFDLSVAGQGVLGGARPLPVFFSRRRWAAEMSTRICSTCFAMTHHVECVAILEPAGKGS</sequence>
<keyword evidence="2" id="KW-0472">Membrane</keyword>
<dbReference type="InterPro" id="IPR036259">
    <property type="entry name" value="MFS_trans_sf"/>
</dbReference>
<dbReference type="SUPFAM" id="SSF103473">
    <property type="entry name" value="MFS general substrate transporter"/>
    <property type="match status" value="1"/>
</dbReference>
<dbReference type="EMBL" id="BAAART010000058">
    <property type="protein sequence ID" value="GAA2232354.1"/>
    <property type="molecule type" value="Genomic_DNA"/>
</dbReference>
<gene>
    <name evidence="4" type="ORF">GCM10010104_28070</name>
</gene>
<protein>
    <recommendedName>
        <fullName evidence="6">MFS transporter</fullName>
    </recommendedName>
</protein>
<feature type="transmembrane region" description="Helical" evidence="2">
    <location>
        <begin position="135"/>
        <end position="156"/>
    </location>
</feature>
<evidence type="ECO:0000256" key="1">
    <source>
        <dbReference type="SAM" id="MobiDB-lite"/>
    </source>
</evidence>
<feature type="chain" id="PRO_5046217223" description="MFS transporter" evidence="3">
    <location>
        <begin position="23"/>
        <end position="301"/>
    </location>
</feature>
<feature type="transmembrane region" description="Helical" evidence="2">
    <location>
        <begin position="50"/>
        <end position="73"/>
    </location>
</feature>
<dbReference type="RefSeq" id="WP_234846506.1">
    <property type="nucleotide sequence ID" value="NZ_BAAART010000058.1"/>
</dbReference>
<feature type="compositionally biased region" description="Basic residues" evidence="1">
    <location>
        <begin position="106"/>
        <end position="118"/>
    </location>
</feature>
<keyword evidence="3" id="KW-0732">Signal</keyword>
<evidence type="ECO:0000313" key="5">
    <source>
        <dbReference type="Proteomes" id="UP001501474"/>
    </source>
</evidence>
<accession>A0ABP5QGC5</accession>
<evidence type="ECO:0000256" key="3">
    <source>
        <dbReference type="SAM" id="SignalP"/>
    </source>
</evidence>
<organism evidence="4 5">
    <name type="scientific">Streptomyces indiaensis</name>
    <dbReference type="NCBI Taxonomy" id="284033"/>
    <lineage>
        <taxon>Bacteria</taxon>
        <taxon>Bacillati</taxon>
        <taxon>Actinomycetota</taxon>
        <taxon>Actinomycetes</taxon>
        <taxon>Kitasatosporales</taxon>
        <taxon>Streptomycetaceae</taxon>
        <taxon>Streptomyces</taxon>
    </lineage>
</organism>
<reference evidence="5" key="1">
    <citation type="journal article" date="2019" name="Int. J. Syst. Evol. Microbiol.">
        <title>The Global Catalogue of Microorganisms (GCM) 10K type strain sequencing project: providing services to taxonomists for standard genome sequencing and annotation.</title>
        <authorList>
            <consortium name="The Broad Institute Genomics Platform"/>
            <consortium name="The Broad Institute Genome Sequencing Center for Infectious Disease"/>
            <person name="Wu L."/>
            <person name="Ma J."/>
        </authorList>
    </citation>
    <scope>NUCLEOTIDE SEQUENCE [LARGE SCALE GENOMIC DNA]</scope>
    <source>
        <strain evidence="5">JCM 3053</strain>
    </source>
</reference>
<feature type="transmembrane region" description="Helical" evidence="2">
    <location>
        <begin position="177"/>
        <end position="198"/>
    </location>
</feature>
<feature type="transmembrane region" description="Helical" evidence="2">
    <location>
        <begin position="204"/>
        <end position="227"/>
    </location>
</feature>
<dbReference type="Proteomes" id="UP001501474">
    <property type="component" value="Unassembled WGS sequence"/>
</dbReference>
<feature type="transmembrane region" description="Helical" evidence="2">
    <location>
        <begin position="12"/>
        <end position="38"/>
    </location>
</feature>
<feature type="signal peptide" evidence="3">
    <location>
        <begin position="1"/>
        <end position="22"/>
    </location>
</feature>
<evidence type="ECO:0000256" key="2">
    <source>
        <dbReference type="SAM" id="Phobius"/>
    </source>
</evidence>
<keyword evidence="2" id="KW-1133">Transmembrane helix</keyword>
<keyword evidence="2" id="KW-0812">Transmembrane</keyword>
<dbReference type="Gene3D" id="1.20.1250.20">
    <property type="entry name" value="MFS general substrate transporter like domains"/>
    <property type="match status" value="1"/>
</dbReference>
<evidence type="ECO:0008006" key="6">
    <source>
        <dbReference type="Google" id="ProtNLM"/>
    </source>
</evidence>
<name>A0ABP5QGC5_9ACTN</name>
<evidence type="ECO:0000313" key="4">
    <source>
        <dbReference type="EMBL" id="GAA2232354.1"/>
    </source>
</evidence>
<proteinExistence type="predicted"/>